<sequence length="337" mass="39030">MTTKLDIPRDLIEDEILPRVSITSLRAVRSTCKEWEASTKTQILEQRRLIPIIKQVSILDQIEISQVFHCAGLLLCVIKYNKGLVVWNPYIGKIKWIQPREKYESFDVYALGHDKNRNHKILRIFFHNHRVLGYEIYNFSSDSWKVVYVIVNHEWDMWFRQQPGVSLNGNTCFLAEDIEEEFLLCFDFTTERFGPRLPLPYDEHNVSLSCVGDEKLAVLYQRSGICHVLEIWVTNKIDPSGVSISWSKFLGRFDGRVKVDINGGSFFIDEEKEVAVILNIDKPKRNKTRRYQTAHIIGQVGYLKSLSIGEALTTDESEETYCFPLVCSSYVPSLVQL</sequence>
<dbReference type="OrthoDB" id="1631251at2759"/>
<dbReference type="InterPro" id="IPR006527">
    <property type="entry name" value="F-box-assoc_dom_typ1"/>
</dbReference>
<dbReference type="PANTHER" id="PTHR47993">
    <property type="entry name" value="OS09G0372900 PROTEIN-RELATED"/>
    <property type="match status" value="1"/>
</dbReference>
<comment type="caution">
    <text evidence="2">The sequence shown here is derived from an EMBL/GenBank/DDBJ whole genome shotgun (WGS) entry which is preliminary data.</text>
</comment>
<protein>
    <recommendedName>
        <fullName evidence="1">F-box associated beta-propeller type 1 domain-containing protein</fullName>
    </recommendedName>
</protein>
<evidence type="ECO:0000259" key="1">
    <source>
        <dbReference type="Pfam" id="PF07734"/>
    </source>
</evidence>
<accession>A0A6D2LD01</accession>
<dbReference type="SUPFAM" id="SSF81383">
    <property type="entry name" value="F-box domain"/>
    <property type="match status" value="1"/>
</dbReference>
<reference evidence="2" key="1">
    <citation type="submission" date="2020-01" db="EMBL/GenBank/DDBJ databases">
        <authorList>
            <person name="Mishra B."/>
        </authorList>
    </citation>
    <scope>NUCLEOTIDE SEQUENCE [LARGE SCALE GENOMIC DNA]</scope>
</reference>
<organism evidence="2 3">
    <name type="scientific">Microthlaspi erraticum</name>
    <dbReference type="NCBI Taxonomy" id="1685480"/>
    <lineage>
        <taxon>Eukaryota</taxon>
        <taxon>Viridiplantae</taxon>
        <taxon>Streptophyta</taxon>
        <taxon>Embryophyta</taxon>
        <taxon>Tracheophyta</taxon>
        <taxon>Spermatophyta</taxon>
        <taxon>Magnoliopsida</taxon>
        <taxon>eudicotyledons</taxon>
        <taxon>Gunneridae</taxon>
        <taxon>Pentapetalae</taxon>
        <taxon>rosids</taxon>
        <taxon>malvids</taxon>
        <taxon>Brassicales</taxon>
        <taxon>Brassicaceae</taxon>
        <taxon>Coluteocarpeae</taxon>
        <taxon>Microthlaspi</taxon>
    </lineage>
</organism>
<name>A0A6D2LD01_9BRAS</name>
<evidence type="ECO:0000313" key="2">
    <source>
        <dbReference type="EMBL" id="CAA7057893.1"/>
    </source>
</evidence>
<keyword evidence="3" id="KW-1185">Reference proteome</keyword>
<dbReference type="InterPro" id="IPR050233">
    <property type="entry name" value="A_thaliana_F-box"/>
</dbReference>
<feature type="domain" description="F-box associated beta-propeller type 1" evidence="1">
    <location>
        <begin position="50"/>
        <end position="337"/>
    </location>
</feature>
<dbReference type="EMBL" id="CACVBM020001716">
    <property type="protein sequence ID" value="CAA7057893.1"/>
    <property type="molecule type" value="Genomic_DNA"/>
</dbReference>
<dbReference type="Proteomes" id="UP000467841">
    <property type="component" value="Unassembled WGS sequence"/>
</dbReference>
<dbReference type="InterPro" id="IPR017451">
    <property type="entry name" value="F-box-assoc_interact_dom"/>
</dbReference>
<evidence type="ECO:0000313" key="3">
    <source>
        <dbReference type="Proteomes" id="UP000467841"/>
    </source>
</evidence>
<dbReference type="Pfam" id="PF07734">
    <property type="entry name" value="FBA_1"/>
    <property type="match status" value="1"/>
</dbReference>
<dbReference type="PANTHER" id="PTHR47993:SF395">
    <property type="entry name" value="JACALIN-RELATED LECTIN 37-RELATED"/>
    <property type="match status" value="1"/>
</dbReference>
<proteinExistence type="predicted"/>
<dbReference type="InterPro" id="IPR036047">
    <property type="entry name" value="F-box-like_dom_sf"/>
</dbReference>
<dbReference type="NCBIfam" id="TIGR01640">
    <property type="entry name" value="F_box_assoc_1"/>
    <property type="match status" value="1"/>
</dbReference>
<gene>
    <name evidence="2" type="ORF">MERR_LOCUS45129</name>
</gene>
<dbReference type="AlphaFoldDB" id="A0A6D2LD01"/>